<name>A0A6S6WKS1_9GAMM</name>
<organism evidence="2 3">
    <name type="scientific">Pseudidiomarina piscicola</name>
    <dbReference type="NCBI Taxonomy" id="2614830"/>
    <lineage>
        <taxon>Bacteria</taxon>
        <taxon>Pseudomonadati</taxon>
        <taxon>Pseudomonadota</taxon>
        <taxon>Gammaproteobacteria</taxon>
        <taxon>Alteromonadales</taxon>
        <taxon>Idiomarinaceae</taxon>
        <taxon>Pseudidiomarina</taxon>
    </lineage>
</organism>
<dbReference type="Pfam" id="PF11726">
    <property type="entry name" value="YagK_YfjJ_C"/>
    <property type="match status" value="1"/>
</dbReference>
<dbReference type="Proteomes" id="UP000481517">
    <property type="component" value="Unassembled WGS sequence"/>
</dbReference>
<evidence type="ECO:0000259" key="1">
    <source>
        <dbReference type="Pfam" id="PF11726"/>
    </source>
</evidence>
<evidence type="ECO:0000313" key="3">
    <source>
        <dbReference type="Proteomes" id="UP000481517"/>
    </source>
</evidence>
<dbReference type="AlphaFoldDB" id="A0A6S6WKS1"/>
<protein>
    <recommendedName>
        <fullName evidence="1">YagK/YfjJ C-terminal domain-containing protein</fullName>
    </recommendedName>
</protein>
<evidence type="ECO:0000313" key="2">
    <source>
        <dbReference type="EMBL" id="CAB0151388.1"/>
    </source>
</evidence>
<gene>
    <name evidence="2" type="ORF">PSI9734_01776</name>
</gene>
<dbReference type="EMBL" id="CADCXY010000004">
    <property type="protein sequence ID" value="CAB0151388.1"/>
    <property type="molecule type" value="Genomic_DNA"/>
</dbReference>
<dbReference type="RefSeq" id="WP_173920756.1">
    <property type="nucleotide sequence ID" value="NZ_CADCXY010000004.1"/>
</dbReference>
<feature type="domain" description="YagK/YfjJ C-terminal" evidence="1">
    <location>
        <begin position="42"/>
        <end position="142"/>
    </location>
</feature>
<keyword evidence="3" id="KW-1185">Reference proteome</keyword>
<reference evidence="2 3" key="1">
    <citation type="submission" date="2020-02" db="EMBL/GenBank/DDBJ databases">
        <authorList>
            <person name="Rodrigo-Torres L."/>
            <person name="Arahal R. D."/>
            <person name="Lucena T."/>
        </authorList>
    </citation>
    <scope>NUCLEOTIDE SEQUENCE [LARGE SCALE GENOMIC DNA]</scope>
    <source>
        <strain evidence="2 3">CECT 9734</strain>
    </source>
</reference>
<accession>A0A6S6WKS1</accession>
<dbReference type="InterPro" id="IPR057271">
    <property type="entry name" value="YagK_YfjJ_C"/>
</dbReference>
<sequence length="184" mass="22007">MAHNKKVTWFHHRGIDWQVNANGSALDSLILRNVIELPMQMLDHHRKVFLLRFDVSCSSYQRDNRQVSALIEWLKTRVRKNRYSKRVGICWVREMHDAPTQHYHVIIVLDGSKVKHPHQLATWIKSYWQSYGRYHQPRYYNLTRDNESDLFEAIWHCSYLAKTKGKNARAPKVRRFSATISELY</sequence>
<proteinExistence type="predicted"/>